<organism evidence="2 3">
    <name type="scientific">Dichotomopilus funicola</name>
    <dbReference type="NCBI Taxonomy" id="1934379"/>
    <lineage>
        <taxon>Eukaryota</taxon>
        <taxon>Fungi</taxon>
        <taxon>Dikarya</taxon>
        <taxon>Ascomycota</taxon>
        <taxon>Pezizomycotina</taxon>
        <taxon>Sordariomycetes</taxon>
        <taxon>Sordariomycetidae</taxon>
        <taxon>Sordariales</taxon>
        <taxon>Chaetomiaceae</taxon>
        <taxon>Dichotomopilus</taxon>
    </lineage>
</organism>
<evidence type="ECO:0000256" key="1">
    <source>
        <dbReference type="SAM" id="MobiDB-lite"/>
    </source>
</evidence>
<feature type="region of interest" description="Disordered" evidence="1">
    <location>
        <begin position="193"/>
        <end position="392"/>
    </location>
</feature>
<evidence type="ECO:0000313" key="3">
    <source>
        <dbReference type="Proteomes" id="UP001302676"/>
    </source>
</evidence>
<keyword evidence="3" id="KW-1185">Reference proteome</keyword>
<accession>A0AAN6ZLJ3</accession>
<reference evidence="2" key="1">
    <citation type="journal article" date="2023" name="Mol. Phylogenet. Evol.">
        <title>Genome-scale phylogeny and comparative genomics of the fungal order Sordariales.</title>
        <authorList>
            <person name="Hensen N."/>
            <person name="Bonometti L."/>
            <person name="Westerberg I."/>
            <person name="Brannstrom I.O."/>
            <person name="Guillou S."/>
            <person name="Cros-Aarteil S."/>
            <person name="Calhoun S."/>
            <person name="Haridas S."/>
            <person name="Kuo A."/>
            <person name="Mondo S."/>
            <person name="Pangilinan J."/>
            <person name="Riley R."/>
            <person name="LaButti K."/>
            <person name="Andreopoulos B."/>
            <person name="Lipzen A."/>
            <person name="Chen C."/>
            <person name="Yan M."/>
            <person name="Daum C."/>
            <person name="Ng V."/>
            <person name="Clum A."/>
            <person name="Steindorff A."/>
            <person name="Ohm R.A."/>
            <person name="Martin F."/>
            <person name="Silar P."/>
            <person name="Natvig D.O."/>
            <person name="Lalanne C."/>
            <person name="Gautier V."/>
            <person name="Ament-Velasquez S.L."/>
            <person name="Kruys A."/>
            <person name="Hutchinson M.I."/>
            <person name="Powell A.J."/>
            <person name="Barry K."/>
            <person name="Miller A.N."/>
            <person name="Grigoriev I.V."/>
            <person name="Debuchy R."/>
            <person name="Gladieux P."/>
            <person name="Hiltunen Thoren M."/>
            <person name="Johannesson H."/>
        </authorList>
    </citation>
    <scope>NUCLEOTIDE SEQUENCE</scope>
    <source>
        <strain evidence="2">CBS 141.50</strain>
    </source>
</reference>
<proteinExistence type="predicted"/>
<feature type="compositionally biased region" description="Basic and acidic residues" evidence="1">
    <location>
        <begin position="74"/>
        <end position="88"/>
    </location>
</feature>
<feature type="compositionally biased region" description="Gly residues" evidence="1">
    <location>
        <begin position="378"/>
        <end position="392"/>
    </location>
</feature>
<sequence>MAWAQGAPIDYSEAETHSARFCLGGSLENPQYFPQAPSADRQPFTIVAGDHGPYCNYGYYAAPRSDRSGYLGQNEHRQSQNDDSHPASDDGDAGSEQQDDNNGDGDEDDDEAHNQQPYYEPWIQAATIEFDDIADVARLRAKEIFPCQFKEKLQSQPLGPDTDTIVSLGTELADDIYGHCLAESRLEFDANTAPQHRKNQQTKQATGGPSNAGNKKKPNDPDRVMGGRVLKSTKATQSRVREPGAFQRIAPRPMASNNFTELTEPQPHHHHSLPSTTSASQSTHPLPAAPTPEHSYSGPPEHPPIAITPTWPPQPQPQQQHQHQQAPIVNNPALRHPPPPQPQHFQLSQHQVFANTQYDPYAPAQRNVNYQMPPSSGPPGGSMGGGRGWPGQ</sequence>
<dbReference type="EMBL" id="MU853599">
    <property type="protein sequence ID" value="KAK4142328.1"/>
    <property type="molecule type" value="Genomic_DNA"/>
</dbReference>
<gene>
    <name evidence="2" type="ORF">C8A04DRAFT_30123</name>
</gene>
<protein>
    <submittedName>
        <fullName evidence="2">Uncharacterized protein</fullName>
    </submittedName>
</protein>
<evidence type="ECO:0000313" key="2">
    <source>
        <dbReference type="EMBL" id="KAK4142328.1"/>
    </source>
</evidence>
<feature type="compositionally biased region" description="Acidic residues" evidence="1">
    <location>
        <begin position="89"/>
        <end position="111"/>
    </location>
</feature>
<name>A0AAN6ZLJ3_9PEZI</name>
<dbReference type="RefSeq" id="XP_062635699.1">
    <property type="nucleotide sequence ID" value="XM_062781262.1"/>
</dbReference>
<dbReference type="Proteomes" id="UP001302676">
    <property type="component" value="Unassembled WGS sequence"/>
</dbReference>
<comment type="caution">
    <text evidence="2">The sequence shown here is derived from an EMBL/GenBank/DDBJ whole genome shotgun (WGS) entry which is preliminary data.</text>
</comment>
<dbReference type="AlphaFoldDB" id="A0AAN6ZLJ3"/>
<feature type="region of interest" description="Disordered" evidence="1">
    <location>
        <begin position="66"/>
        <end position="114"/>
    </location>
</feature>
<reference evidence="2" key="2">
    <citation type="submission" date="2023-05" db="EMBL/GenBank/DDBJ databases">
        <authorList>
            <consortium name="Lawrence Berkeley National Laboratory"/>
            <person name="Steindorff A."/>
            <person name="Hensen N."/>
            <person name="Bonometti L."/>
            <person name="Westerberg I."/>
            <person name="Brannstrom I.O."/>
            <person name="Guillou S."/>
            <person name="Cros-Aarteil S."/>
            <person name="Calhoun S."/>
            <person name="Haridas S."/>
            <person name="Kuo A."/>
            <person name="Mondo S."/>
            <person name="Pangilinan J."/>
            <person name="Riley R."/>
            <person name="Labutti K."/>
            <person name="Andreopoulos B."/>
            <person name="Lipzen A."/>
            <person name="Chen C."/>
            <person name="Yanf M."/>
            <person name="Daum C."/>
            <person name="Ng V."/>
            <person name="Clum A."/>
            <person name="Ohm R."/>
            <person name="Martin F."/>
            <person name="Silar P."/>
            <person name="Natvig D."/>
            <person name="Lalanne C."/>
            <person name="Gautier V."/>
            <person name="Ament-Velasquez S.L."/>
            <person name="Kruys A."/>
            <person name="Hutchinson M.I."/>
            <person name="Powell A.J."/>
            <person name="Barry K."/>
            <person name="Miller A.N."/>
            <person name="Grigoriev I.V."/>
            <person name="Debuchy R."/>
            <person name="Gladieux P."/>
            <person name="Thoren M.H."/>
            <person name="Johannesson H."/>
        </authorList>
    </citation>
    <scope>NUCLEOTIDE SEQUENCE</scope>
    <source>
        <strain evidence="2">CBS 141.50</strain>
    </source>
</reference>
<feature type="compositionally biased region" description="Low complexity" evidence="1">
    <location>
        <begin position="317"/>
        <end position="327"/>
    </location>
</feature>
<feature type="compositionally biased region" description="Polar residues" evidence="1">
    <location>
        <begin position="201"/>
        <end position="213"/>
    </location>
</feature>
<dbReference type="GeneID" id="87817875"/>